<keyword evidence="4" id="KW-1185">Reference proteome</keyword>
<dbReference type="InterPro" id="IPR043504">
    <property type="entry name" value="Peptidase_S1_PA_chymotrypsin"/>
</dbReference>
<dbReference type="Gene3D" id="2.40.10.10">
    <property type="entry name" value="Trypsin-like serine proteases"/>
    <property type="match status" value="1"/>
</dbReference>
<comment type="caution">
    <text evidence="3">The sequence shown here is derived from an EMBL/GenBank/DDBJ whole genome shotgun (WGS) entry which is preliminary data.</text>
</comment>
<proteinExistence type="predicted"/>
<dbReference type="GO" id="GO:0004252">
    <property type="term" value="F:serine-type endopeptidase activity"/>
    <property type="evidence" value="ECO:0007669"/>
    <property type="project" value="InterPro"/>
</dbReference>
<dbReference type="PROSITE" id="PS50240">
    <property type="entry name" value="TRYPSIN_DOM"/>
    <property type="match status" value="1"/>
</dbReference>
<evidence type="ECO:0000259" key="2">
    <source>
        <dbReference type="PROSITE" id="PS50240"/>
    </source>
</evidence>
<dbReference type="InterPro" id="IPR001314">
    <property type="entry name" value="Peptidase_S1A"/>
</dbReference>
<evidence type="ECO:0000313" key="4">
    <source>
        <dbReference type="Proteomes" id="UP000053372"/>
    </source>
</evidence>
<dbReference type="RefSeq" id="WP_027842996.1">
    <property type="nucleotide sequence ID" value="NZ_LMTZ01000088.1"/>
</dbReference>
<sequence length="227" mass="25531">MIIRHDTDPVKYLAEETSIPSLGSFKPYGDHAILIHPFWLLTAAHVANYLSTDDVFSFLDGCEFSIDRIVLHPGNCEEPEFRDDLALMRLKKPRTDIDPIELYTGDEELDRIVTFFGRGETGDGLTGPNKEDTKLRLAQNRICQVDNQWIVFRFDAPGEETVLPLEGISGPGDSGGPALLKTANDTWLLAGISSWQDHQGPQGIYGVYEYYARVSRYINWINSIINP</sequence>
<accession>A0A0V7ZS97</accession>
<dbReference type="InterPro" id="IPR051487">
    <property type="entry name" value="Ser/Thr_Proteases_Immune/Dev"/>
</dbReference>
<dbReference type="InterPro" id="IPR009003">
    <property type="entry name" value="Peptidase_S1_PA"/>
</dbReference>
<dbReference type="Proteomes" id="UP000053372">
    <property type="component" value="Unassembled WGS sequence"/>
</dbReference>
<keyword evidence="1" id="KW-1015">Disulfide bond</keyword>
<dbReference type="AlphaFoldDB" id="A0A0V7ZS97"/>
<dbReference type="InterPro" id="IPR001254">
    <property type="entry name" value="Trypsin_dom"/>
</dbReference>
<reference evidence="3 4" key="1">
    <citation type="journal article" date="2015" name="Genome Announc.">
        <title>Draft Genome of the Euendolithic (true boring) Cyanobacterium Mastigocoleus testarum strain BC008.</title>
        <authorList>
            <person name="Guida B.S."/>
            <person name="Garcia-Pichel F."/>
        </authorList>
    </citation>
    <scope>NUCLEOTIDE SEQUENCE [LARGE SCALE GENOMIC DNA]</scope>
    <source>
        <strain evidence="3 4">BC008</strain>
    </source>
</reference>
<dbReference type="SMART" id="SM00020">
    <property type="entry name" value="Tryp_SPc"/>
    <property type="match status" value="1"/>
</dbReference>
<evidence type="ECO:0000313" key="3">
    <source>
        <dbReference type="EMBL" id="KST67342.1"/>
    </source>
</evidence>
<name>A0A0V7ZS97_9CYAN</name>
<organism evidence="3 4">
    <name type="scientific">Mastigocoleus testarum BC008</name>
    <dbReference type="NCBI Taxonomy" id="371196"/>
    <lineage>
        <taxon>Bacteria</taxon>
        <taxon>Bacillati</taxon>
        <taxon>Cyanobacteriota</taxon>
        <taxon>Cyanophyceae</taxon>
        <taxon>Nostocales</taxon>
        <taxon>Hapalosiphonaceae</taxon>
        <taxon>Mastigocoleus</taxon>
    </lineage>
</organism>
<gene>
    <name evidence="3" type="ORF">BC008_29545</name>
</gene>
<dbReference type="EMBL" id="LMTZ01000088">
    <property type="protein sequence ID" value="KST67342.1"/>
    <property type="molecule type" value="Genomic_DNA"/>
</dbReference>
<dbReference type="SUPFAM" id="SSF50494">
    <property type="entry name" value="Trypsin-like serine proteases"/>
    <property type="match status" value="1"/>
</dbReference>
<dbReference type="OrthoDB" id="8884718at2"/>
<dbReference type="PRINTS" id="PR00722">
    <property type="entry name" value="CHYMOTRYPSIN"/>
</dbReference>
<dbReference type="Pfam" id="PF00089">
    <property type="entry name" value="Trypsin"/>
    <property type="match status" value="1"/>
</dbReference>
<protein>
    <recommendedName>
        <fullName evidence="2">Peptidase S1 domain-containing protein</fullName>
    </recommendedName>
</protein>
<feature type="domain" description="Peptidase S1" evidence="2">
    <location>
        <begin position="2"/>
        <end position="226"/>
    </location>
</feature>
<evidence type="ECO:0000256" key="1">
    <source>
        <dbReference type="ARBA" id="ARBA00023157"/>
    </source>
</evidence>
<dbReference type="PANTHER" id="PTHR24256">
    <property type="entry name" value="TRYPTASE-RELATED"/>
    <property type="match status" value="1"/>
</dbReference>
<dbReference type="GO" id="GO:0006508">
    <property type="term" value="P:proteolysis"/>
    <property type="evidence" value="ECO:0007669"/>
    <property type="project" value="InterPro"/>
</dbReference>